<dbReference type="Proteomes" id="UP001642360">
    <property type="component" value="Unassembled WGS sequence"/>
</dbReference>
<name>A0ABC8UCT9_9AQUA</name>
<dbReference type="EMBL" id="CAUOFW020007202">
    <property type="protein sequence ID" value="CAK9177993.1"/>
    <property type="molecule type" value="Genomic_DNA"/>
</dbReference>
<keyword evidence="2" id="KW-1185">Reference proteome</keyword>
<gene>
    <name evidence="1" type="ORF">ILEXP_LOCUS47910</name>
</gene>
<comment type="caution">
    <text evidence="1">The sequence shown here is derived from an EMBL/GenBank/DDBJ whole genome shotgun (WGS) entry which is preliminary data.</text>
</comment>
<organism evidence="1 2">
    <name type="scientific">Ilex paraguariensis</name>
    <name type="common">yerba mate</name>
    <dbReference type="NCBI Taxonomy" id="185542"/>
    <lineage>
        <taxon>Eukaryota</taxon>
        <taxon>Viridiplantae</taxon>
        <taxon>Streptophyta</taxon>
        <taxon>Embryophyta</taxon>
        <taxon>Tracheophyta</taxon>
        <taxon>Spermatophyta</taxon>
        <taxon>Magnoliopsida</taxon>
        <taxon>eudicotyledons</taxon>
        <taxon>Gunneridae</taxon>
        <taxon>Pentapetalae</taxon>
        <taxon>asterids</taxon>
        <taxon>campanulids</taxon>
        <taxon>Aquifoliales</taxon>
        <taxon>Aquifoliaceae</taxon>
        <taxon>Ilex</taxon>
    </lineage>
</organism>
<reference evidence="1 2" key="1">
    <citation type="submission" date="2024-02" db="EMBL/GenBank/DDBJ databases">
        <authorList>
            <person name="Vignale AGUSTIN F."/>
            <person name="Sosa J E."/>
            <person name="Modenutti C."/>
        </authorList>
    </citation>
    <scope>NUCLEOTIDE SEQUENCE [LARGE SCALE GENOMIC DNA]</scope>
</reference>
<evidence type="ECO:0000313" key="2">
    <source>
        <dbReference type="Proteomes" id="UP001642360"/>
    </source>
</evidence>
<proteinExistence type="predicted"/>
<evidence type="ECO:0000313" key="1">
    <source>
        <dbReference type="EMBL" id="CAK9177993.1"/>
    </source>
</evidence>
<accession>A0ABC8UCT9</accession>
<sequence>MDNSYPSHLCKDSRILDANVLNLVNDESKPVLRSTQSIGQILSRKLLLTEEYENGMQTEKSNGKHKVSLGQMLSKPRVDLCATTLKGEKDSGHKQIPTKRKKFGFAQILLLVTKQGKKKKKQTASSRCHNG</sequence>
<protein>
    <submittedName>
        <fullName evidence="1">Uncharacterized protein</fullName>
    </submittedName>
</protein>
<dbReference type="AlphaFoldDB" id="A0ABC8UCT9"/>